<feature type="region of interest" description="Disordered" evidence="1">
    <location>
        <begin position="348"/>
        <end position="373"/>
    </location>
</feature>
<dbReference type="GO" id="GO:0030198">
    <property type="term" value="P:extracellular matrix organization"/>
    <property type="evidence" value="ECO:0007669"/>
    <property type="project" value="TreeGrafter"/>
</dbReference>
<evidence type="ECO:0000313" key="2">
    <source>
        <dbReference type="EMBL" id="KAG5194176.1"/>
    </source>
</evidence>
<dbReference type="PANTHER" id="PTHR24023">
    <property type="entry name" value="COLLAGEN ALPHA"/>
    <property type="match status" value="1"/>
</dbReference>
<dbReference type="Proteomes" id="UP000664991">
    <property type="component" value="Unassembled WGS sequence"/>
</dbReference>
<proteinExistence type="predicted"/>
<feature type="region of interest" description="Disordered" evidence="1">
    <location>
        <begin position="44"/>
        <end position="232"/>
    </location>
</feature>
<sequence length="539" mass="56518">MLLYFMTGMSTNERVFKSQCPNQGEKKPYGKPCGGQDCSGGCKCSPEKGARGRPGPIGIQGPTGPQGLPGPSGLSGLKGDRGSPGPLGPHGPKGDKGPMGVPGFLGINGIPGHPGQPGPRGPPGLDGCNGTQGAVGFPGPDGYSGLPGLPGLPGQKGSKGEPALAQGSFKGMKGEPGLPGLDGITGPQGTPGSPGAVGPIGPPGLQGPPGPPGFPGPDGDVGLPGPAGPPPSTGELEFMGFPKGKKGSKGFGIAGEKGEKGIPGLPGPRVILETLVCQASQALKEMKAYRAYPALLVPLDYRLYQVKQTHPPAAQICPLSTLALSIPCYTSGLGTKLTKVKRKVQHLRQEPYRAQNRDRRDSEGNEVQKDTQASKELKGTQVFVLVMVVSPTWGHLGSQACLGHQDFWAFQVLKEPKVIQALGVHRAHQGIQVYLGLEVQQALKERKGTRLSAQDQGCQEIEVILAPRGSLVRREPQARMEYQVYQGCQAFWVMVHRASPVKRGYQDFLVKKAMLVQLAPQESGYQGLLDLVDFLEIKE</sequence>
<accession>A0A835ZK52</accession>
<organism evidence="2 3">
    <name type="scientific">Ovis aries</name>
    <name type="common">Sheep</name>
    <dbReference type="NCBI Taxonomy" id="9940"/>
    <lineage>
        <taxon>Eukaryota</taxon>
        <taxon>Metazoa</taxon>
        <taxon>Chordata</taxon>
        <taxon>Craniata</taxon>
        <taxon>Vertebrata</taxon>
        <taxon>Euteleostomi</taxon>
        <taxon>Mammalia</taxon>
        <taxon>Eutheria</taxon>
        <taxon>Laurasiatheria</taxon>
        <taxon>Artiodactyla</taxon>
        <taxon>Ruminantia</taxon>
        <taxon>Pecora</taxon>
        <taxon>Bovidae</taxon>
        <taxon>Caprinae</taxon>
        <taxon>Ovis</taxon>
    </lineage>
</organism>
<feature type="compositionally biased region" description="Pro residues" evidence="1">
    <location>
        <begin position="200"/>
        <end position="215"/>
    </location>
</feature>
<evidence type="ECO:0000313" key="3">
    <source>
        <dbReference type="Proteomes" id="UP000664991"/>
    </source>
</evidence>
<feature type="compositionally biased region" description="Low complexity" evidence="1">
    <location>
        <begin position="53"/>
        <end position="75"/>
    </location>
</feature>
<gene>
    <name evidence="2" type="ORF">JEQ12_020537</name>
</gene>
<dbReference type="Pfam" id="PF01391">
    <property type="entry name" value="Collagen"/>
    <property type="match status" value="2"/>
</dbReference>
<dbReference type="InterPro" id="IPR008160">
    <property type="entry name" value="Collagen"/>
</dbReference>
<dbReference type="AlphaFoldDB" id="A0A835ZK52"/>
<dbReference type="GO" id="GO:0031012">
    <property type="term" value="C:extracellular matrix"/>
    <property type="evidence" value="ECO:0007669"/>
    <property type="project" value="TreeGrafter"/>
</dbReference>
<dbReference type="PANTHER" id="PTHR24023:SF1112">
    <property type="entry name" value="COL_CUTICLE_N DOMAIN-CONTAINING PROTEIN-RELATED"/>
    <property type="match status" value="1"/>
</dbReference>
<evidence type="ECO:0000256" key="1">
    <source>
        <dbReference type="SAM" id="MobiDB-lite"/>
    </source>
</evidence>
<dbReference type="EMBL" id="JAEMGP010000027">
    <property type="protein sequence ID" value="KAG5194176.1"/>
    <property type="molecule type" value="Genomic_DNA"/>
</dbReference>
<name>A0A835ZK52_SHEEP</name>
<dbReference type="InterPro" id="IPR050149">
    <property type="entry name" value="Collagen_superfamily"/>
</dbReference>
<feature type="compositionally biased region" description="Low complexity" evidence="1">
    <location>
        <begin position="138"/>
        <end position="156"/>
    </location>
</feature>
<comment type="caution">
    <text evidence="2">The sequence shown here is derived from an EMBL/GenBank/DDBJ whole genome shotgun (WGS) entry which is preliminary data.</text>
</comment>
<reference evidence="2 3" key="1">
    <citation type="submission" date="2020-12" db="EMBL/GenBank/DDBJ databases">
        <title>De novo assembly of Tibetan sheep genome.</title>
        <authorList>
            <person name="Li X."/>
        </authorList>
    </citation>
    <scope>NUCLEOTIDE SEQUENCE [LARGE SCALE GENOMIC DNA]</scope>
    <source>
        <tissue evidence="2">Heart</tissue>
    </source>
</reference>
<protein>
    <submittedName>
        <fullName evidence="2">Uncharacterized protein</fullName>
    </submittedName>
</protein>
<dbReference type="GO" id="GO:0030020">
    <property type="term" value="F:extracellular matrix structural constituent conferring tensile strength"/>
    <property type="evidence" value="ECO:0007669"/>
    <property type="project" value="TreeGrafter"/>
</dbReference>
<dbReference type="GO" id="GO:0005615">
    <property type="term" value="C:extracellular space"/>
    <property type="evidence" value="ECO:0007669"/>
    <property type="project" value="TreeGrafter"/>
</dbReference>